<organism evidence="4 5">
    <name type="scientific">Rhodoplanes roseus</name>
    <dbReference type="NCBI Taxonomy" id="29409"/>
    <lineage>
        <taxon>Bacteria</taxon>
        <taxon>Pseudomonadati</taxon>
        <taxon>Pseudomonadota</taxon>
        <taxon>Alphaproteobacteria</taxon>
        <taxon>Hyphomicrobiales</taxon>
        <taxon>Nitrobacteraceae</taxon>
        <taxon>Rhodoplanes</taxon>
    </lineage>
</organism>
<dbReference type="SUPFAM" id="SSF52518">
    <property type="entry name" value="Thiamin diphosphate-binding fold (THDP-binding)"/>
    <property type="match status" value="1"/>
</dbReference>
<dbReference type="GO" id="GO:0016831">
    <property type="term" value="F:carboxy-lyase activity"/>
    <property type="evidence" value="ECO:0007669"/>
    <property type="project" value="UniProtKB-KW"/>
</dbReference>
<dbReference type="PANTHER" id="PTHR42818:SF1">
    <property type="entry name" value="SULFOPYRUVATE DECARBOXYLASE"/>
    <property type="match status" value="1"/>
</dbReference>
<keyword evidence="1" id="KW-0210">Decarboxylase</keyword>
<accession>A0A327KI41</accession>
<dbReference type="InterPro" id="IPR012001">
    <property type="entry name" value="Thiamin_PyroP_enz_TPP-bd_dom"/>
</dbReference>
<comment type="caution">
    <text evidence="4">The sequence shown here is derived from an EMBL/GenBank/DDBJ whole genome shotgun (WGS) entry which is preliminary data.</text>
</comment>
<evidence type="ECO:0000256" key="1">
    <source>
        <dbReference type="ARBA" id="ARBA00022793"/>
    </source>
</evidence>
<dbReference type="GO" id="GO:0030976">
    <property type="term" value="F:thiamine pyrophosphate binding"/>
    <property type="evidence" value="ECO:0007669"/>
    <property type="project" value="InterPro"/>
</dbReference>
<reference evidence="4 5" key="1">
    <citation type="submission" date="2017-07" db="EMBL/GenBank/DDBJ databases">
        <title>Draft Genome Sequences of Select Purple Nonsulfur Bacteria.</title>
        <authorList>
            <person name="Lasarre B."/>
            <person name="Mckinlay J.B."/>
        </authorList>
    </citation>
    <scope>NUCLEOTIDE SEQUENCE [LARGE SCALE GENOMIC DNA]</scope>
    <source>
        <strain evidence="4 5">DSM 5909</strain>
    </source>
</reference>
<dbReference type="Proteomes" id="UP000249130">
    <property type="component" value="Unassembled WGS sequence"/>
</dbReference>
<protein>
    <recommendedName>
        <fullName evidence="3">Thiamine pyrophosphate enzyme N-terminal TPP-binding domain-containing protein</fullName>
    </recommendedName>
</protein>
<dbReference type="AlphaFoldDB" id="A0A327KI41"/>
<evidence type="ECO:0000313" key="5">
    <source>
        <dbReference type="Proteomes" id="UP000249130"/>
    </source>
</evidence>
<dbReference type="Gene3D" id="3.40.50.970">
    <property type="match status" value="1"/>
</dbReference>
<evidence type="ECO:0000313" key="4">
    <source>
        <dbReference type="EMBL" id="RAI38400.1"/>
    </source>
</evidence>
<gene>
    <name evidence="4" type="ORF">CH341_27930</name>
</gene>
<keyword evidence="5" id="KW-1185">Reference proteome</keyword>
<sequence>MDVHDMIHDRLRETGVTLAATLPDDWVAPLIGRIDRDPEMRHVPVAREAEAIAVCSGAFFGGVRSVAVMGATGLLTCMGELATLNLRHQIPVFIVASRRGSIDDHRVYQEVQGRRTFAVLDAYDFPYHVVERTEDLGCIPDAYEACRLQKRPFVLFLARKLVKGAAA</sequence>
<dbReference type="OrthoDB" id="8220795at2"/>
<dbReference type="InterPro" id="IPR029061">
    <property type="entry name" value="THDP-binding"/>
</dbReference>
<dbReference type="InterPro" id="IPR051818">
    <property type="entry name" value="TPP_dependent_decarboxylase"/>
</dbReference>
<dbReference type="Pfam" id="PF02776">
    <property type="entry name" value="TPP_enzyme_N"/>
    <property type="match status" value="1"/>
</dbReference>
<feature type="domain" description="Thiamine pyrophosphate enzyme N-terminal TPP-binding" evidence="3">
    <location>
        <begin position="1"/>
        <end position="108"/>
    </location>
</feature>
<dbReference type="PANTHER" id="PTHR42818">
    <property type="entry name" value="SULFOPYRUVATE DECARBOXYLASE SUBUNIT ALPHA"/>
    <property type="match status" value="1"/>
</dbReference>
<proteinExistence type="predicted"/>
<name>A0A327KI41_9BRAD</name>
<evidence type="ECO:0000259" key="3">
    <source>
        <dbReference type="Pfam" id="PF02776"/>
    </source>
</evidence>
<keyword evidence="2" id="KW-0456">Lyase</keyword>
<dbReference type="RefSeq" id="WP_111422371.1">
    <property type="nucleotide sequence ID" value="NZ_NPEX01000364.1"/>
</dbReference>
<dbReference type="EMBL" id="NPEX01000364">
    <property type="protein sequence ID" value="RAI38400.1"/>
    <property type="molecule type" value="Genomic_DNA"/>
</dbReference>
<evidence type="ECO:0000256" key="2">
    <source>
        <dbReference type="ARBA" id="ARBA00023239"/>
    </source>
</evidence>